<dbReference type="CDD" id="cd00093">
    <property type="entry name" value="HTH_XRE"/>
    <property type="match status" value="1"/>
</dbReference>
<reference evidence="2 3" key="1">
    <citation type="submission" date="2019-03" db="EMBL/GenBank/DDBJ databases">
        <title>Draft genome sequences of novel Actinobacteria.</title>
        <authorList>
            <person name="Sahin N."/>
            <person name="Ay H."/>
            <person name="Saygin H."/>
        </authorList>
    </citation>
    <scope>NUCLEOTIDE SEQUENCE [LARGE SCALE GENOMIC DNA]</scope>
    <source>
        <strain evidence="2 3">7K502</strain>
    </source>
</reference>
<dbReference type="SUPFAM" id="SSF47413">
    <property type="entry name" value="lambda repressor-like DNA-binding domains"/>
    <property type="match status" value="1"/>
</dbReference>
<dbReference type="SMART" id="SM00530">
    <property type="entry name" value="HTH_XRE"/>
    <property type="match status" value="1"/>
</dbReference>
<dbReference type="Pfam" id="PF19054">
    <property type="entry name" value="DUF5753"/>
    <property type="match status" value="1"/>
</dbReference>
<proteinExistence type="predicted"/>
<dbReference type="InterPro" id="IPR043917">
    <property type="entry name" value="DUF5753"/>
</dbReference>
<keyword evidence="3" id="KW-1185">Reference proteome</keyword>
<dbReference type="Pfam" id="PF13560">
    <property type="entry name" value="HTH_31"/>
    <property type="match status" value="1"/>
</dbReference>
<dbReference type="PROSITE" id="PS50943">
    <property type="entry name" value="HTH_CROC1"/>
    <property type="match status" value="1"/>
</dbReference>
<name>A0A4R4ZE09_9PSEU</name>
<dbReference type="EMBL" id="SMKW01000001">
    <property type="protein sequence ID" value="TDD56718.1"/>
    <property type="molecule type" value="Genomic_DNA"/>
</dbReference>
<evidence type="ECO:0000259" key="1">
    <source>
        <dbReference type="PROSITE" id="PS50943"/>
    </source>
</evidence>
<evidence type="ECO:0000313" key="3">
    <source>
        <dbReference type="Proteomes" id="UP000294947"/>
    </source>
</evidence>
<dbReference type="Proteomes" id="UP000294947">
    <property type="component" value="Unassembled WGS sequence"/>
</dbReference>
<dbReference type="InterPro" id="IPR010982">
    <property type="entry name" value="Lambda_DNA-bd_dom_sf"/>
</dbReference>
<feature type="domain" description="HTH cro/C1-type" evidence="1">
    <location>
        <begin position="17"/>
        <end position="71"/>
    </location>
</feature>
<accession>A0A4R4ZE09</accession>
<evidence type="ECO:0000313" key="2">
    <source>
        <dbReference type="EMBL" id="TDD56718.1"/>
    </source>
</evidence>
<gene>
    <name evidence="2" type="ORF">E1288_01190</name>
</gene>
<dbReference type="GO" id="GO:0003677">
    <property type="term" value="F:DNA binding"/>
    <property type="evidence" value="ECO:0007669"/>
    <property type="project" value="InterPro"/>
</dbReference>
<protein>
    <submittedName>
        <fullName evidence="2">XRE family transcriptional regulator</fullName>
    </submittedName>
</protein>
<comment type="caution">
    <text evidence="2">The sequence shown here is derived from an EMBL/GenBank/DDBJ whole genome shotgun (WGS) entry which is preliminary data.</text>
</comment>
<dbReference type="Gene3D" id="1.10.260.40">
    <property type="entry name" value="lambda repressor-like DNA-binding domains"/>
    <property type="match status" value="1"/>
</dbReference>
<organism evidence="2 3">
    <name type="scientific">Saccharopolyspora elongata</name>
    <dbReference type="NCBI Taxonomy" id="2530387"/>
    <lineage>
        <taxon>Bacteria</taxon>
        <taxon>Bacillati</taxon>
        <taxon>Actinomycetota</taxon>
        <taxon>Actinomycetes</taxon>
        <taxon>Pseudonocardiales</taxon>
        <taxon>Pseudonocardiaceae</taxon>
        <taxon>Saccharopolyspora</taxon>
    </lineage>
</organism>
<dbReference type="RefSeq" id="WP_132479381.1">
    <property type="nucleotide sequence ID" value="NZ_SMKW01000001.1"/>
</dbReference>
<dbReference type="OrthoDB" id="2991476at2"/>
<dbReference type="AlphaFoldDB" id="A0A4R4ZE09"/>
<dbReference type="InterPro" id="IPR001387">
    <property type="entry name" value="Cro/C1-type_HTH"/>
</dbReference>
<sequence>MDETTPAPRAYVLGAELRDARNRAGLGLRQLAAKLDVSHSVVVRWERGQRVPSTESVSALCAVLGMNGATRDRLMKLTREAVSEPPNTVSVGRTGEADQLAALLEFERMATAITDVAPILMPGLLQTADYARAIMSEGIPSGEADKRVMMRLGRRDLIVRKRAPIRFTAFMLESALHQSVGGPEVMIEQLQFLMEMGERDNVEIRVIPRSAGWTPAHAGPFVLLAFAKAAPVVHLEHHRSSVFLRDEADVKAFVSAREDVEQVALSPDATAELIARVINQEETLK</sequence>